<dbReference type="Proteomes" id="UP001239445">
    <property type="component" value="Unassembled WGS sequence"/>
</dbReference>
<dbReference type="SUPFAM" id="SSF53756">
    <property type="entry name" value="UDP-Glycosyltransferase/glycogen phosphorylase"/>
    <property type="match status" value="1"/>
</dbReference>
<comment type="caution">
    <text evidence="4">The sequence shown here is derived from an EMBL/GenBank/DDBJ whole genome shotgun (WGS) entry which is preliminary data.</text>
</comment>
<dbReference type="Pfam" id="PF13692">
    <property type="entry name" value="Glyco_trans_1_4"/>
    <property type="match status" value="1"/>
</dbReference>
<feature type="transmembrane region" description="Helical" evidence="2">
    <location>
        <begin position="1280"/>
        <end position="1298"/>
    </location>
</feature>
<evidence type="ECO:0000313" key="4">
    <source>
        <dbReference type="EMBL" id="KAK1753914.1"/>
    </source>
</evidence>
<evidence type="ECO:0000259" key="3">
    <source>
        <dbReference type="Pfam" id="PF11997"/>
    </source>
</evidence>
<reference evidence="4" key="1">
    <citation type="submission" date="2023-06" db="EMBL/GenBank/DDBJ databases">
        <title>Genome-scale phylogeny and comparative genomics of the fungal order Sordariales.</title>
        <authorList>
            <consortium name="Lawrence Berkeley National Laboratory"/>
            <person name="Hensen N."/>
            <person name="Bonometti L."/>
            <person name="Westerberg I."/>
            <person name="Brannstrom I.O."/>
            <person name="Guillou S."/>
            <person name="Cros-Aarteil S."/>
            <person name="Calhoun S."/>
            <person name="Haridas S."/>
            <person name="Kuo A."/>
            <person name="Mondo S."/>
            <person name="Pangilinan J."/>
            <person name="Riley R."/>
            <person name="Labutti K."/>
            <person name="Andreopoulos B."/>
            <person name="Lipzen A."/>
            <person name="Chen C."/>
            <person name="Yanf M."/>
            <person name="Daum C."/>
            <person name="Ng V."/>
            <person name="Clum A."/>
            <person name="Steindorff A."/>
            <person name="Ohm R."/>
            <person name="Martin F."/>
            <person name="Silar P."/>
            <person name="Natvig D."/>
            <person name="Lalanne C."/>
            <person name="Gautier V."/>
            <person name="Ament-Velasquez S.L."/>
            <person name="Kruys A."/>
            <person name="Hutchinson M.I."/>
            <person name="Powell A.J."/>
            <person name="Barry K."/>
            <person name="Miller A.N."/>
            <person name="Grigoriev I.V."/>
            <person name="Debuchy R."/>
            <person name="Gladieux P."/>
            <person name="Thoren M.H."/>
            <person name="Johannesson H."/>
        </authorList>
    </citation>
    <scope>NUCLEOTIDE SEQUENCE</scope>
    <source>
        <strain evidence="4">PSN4</strain>
    </source>
</reference>
<accession>A0AAJ0FA68</accession>
<sequence>MASFFQPLHSSGDPVINVCNSRNASDAAPTRRLVYCNEILSLTQRLQTPLQQFLLALSLACLVLPLTVWLGESCFKQRRKTHRKGEENARRRPTKSDILGPTTAPSSSLLTETRSFHFVVGNDDAGIRTAGDRTLYIVPLPSFKDPDGERHPMLLAQNNTRRPFGLLNSHVVFNSSIPVWSNFLFNLFHREGVISGVILRLVDVGEIDEEAVARCMALVSKLGDIGIPTVVNCDQDDHGVLDGFDFDALAGVILDNACIMKDGQRRDFFRSRRLRDIMSKCVGERARRPHFFVGFHDRWNTRPAASVVCRAAKVSRHFDAVLVHGPTNECNNGNGADVSEESRSVRGNWQLQQILLNQKRGVHLGHSLQEGTDVTCLDLDKLSMLIPKVRDWLQPFPVSTEKCASEPETLIEPPSYVELAPPRVDIWESSPDGGRISPLGCLPFTVWATQPQHDQVLATQVRLRDLNLLHRLNDVEVTEIIDRLKLILPGLTEHHVTVYRGLGTGFTMPETNVEFWGLSCPSNSVVGVDIFLSRRSPCDTATVTHTWLAHHGVSRIHRYEEELRFESSGTGDTSTALPVSIRTAIDLSTPFENLPRHRFRKTIEDYCRKSLIYDVSVKSWNDMHCRQFLGNMISLSSLFDRRLNDFANLALHMAVEQLVGDCLFSGSTDPLNAIVELLSNAFGCFLSEDEQHLVDINTEFFATMFFCVMRQAALEDVYLESTDRCPVFSHPDQAAVFAELWVLGSQCELYFGTTPRALGQILYDKHRALLLRYPPVVVHESEDSEIMSVYVKLKPAQGPPAESPSNIGAGVPALWNTLTELGALSVFCLPAMLDIILLSFVGRGLFMTAYMGNVYLNAACYALLLSLLLSAGITGWVGSIGNYYLAHYAYGNMVHFHVQRLSGAFVLSIIVGITGALLFYFKLSLGAALTFFAYFMFISTYLCLLGILSTMYQPMSPFTSGRTVLWRTIPLLFLSPVISSFFNNYDLIIYLSVEYGFLSLLLLQYRGLCREWTSWTDKIPKFGATDINQWYTARVYKGPVPDDTTESSVRIDRDETQDLSAHAAKVFRQHLEVGHLSTRLRSPAFGSGGLVERVVAGLPYIDWLLAREESTETPERFSAAWFGQLSQALKSHQQMVKGLKEHSIFMLFRYAGLDIAQNIGLFLICLMDRWVSITMSSTSAQIDIFSSFTSRYAICFAILYFCTSIMILDVTLKDHWKSAYDLPEARISSNEAAKTSIRQWKRARRKEYFGALMTLFRRMIFVFGCFALFVWLLVDDKTMIWTYFLYSWGYTAIVLFQFNRCFTPEHTLHVTSVIVSAAIGFGAGCLLHIFPKGKPTVFTDVTALCISGSIAAILTTICVFGDAGDTLAGESSPSKSMVGLVSIQHRLGKNPRPLPNVPQHGISGDTITPASGDLYHLVDESLSNSHRNAGVPAWAIETIELALALWREKRVLVSASSYSKFRDCGLEDIISFSHTQGDRLYITTGVMRDFDSDIQSWQALAAKLIAESVVYHVGVAKRSLSPDLGAYASLLVHGDDLSWRVELELTLRAEHSAYSALDTTANLVQHLCLGIDVDLVWDDLPFVVRTLIVDRIMGRPTRQNRKVEDWLRAHAKDLNSSDYHVWLQLRLYQASTSRLERRRTDPETDRCLRETRSIQFADFKSTPLDWLSCFDPTKFLVHLTRWIGLISGGSSAVERELCYHFRGHSKIQFVTIRMLMGLWRICKRMKDAWVYAILIYHHRALVHISRLAQKGTSRSLSKNRISIQLRRKTMTGFAGKALDGLLLLEVFDGSHRSIPQETNPVASAHYDEKFRLARRCDEGRHGRSMSTYTYAANSRSRRPVKRDMLCAETQSTSYYDKHGRITHGVLTFTDTAYSFRYRYKQGSKQSAEVLKADFVESGSHRSLQVCWGAPSTEEAPDDLNWVPSDRVYRVTRTMGDRRYTTKFDYRHRRDPTLITTLEEDGRSGVIPWPPPLFDHEDQLLRRPQDNLFENEDLFIHHRRRHVELIASFSGKVFSWRMLANPKAWQYWRTKTSYRPVPTWWLRTELWSHWRDANDLDAIAACWVDEMILRQEPLLANYWRLRGSGDLTGAKVALDSRIDQIAAIIELEKEISEVCLLPIKTSDLYAMGLSRDANQITTRPQDCFDDGEDRISVIFNDIGCWPDAPGGVSNCRRDLVNGHRTIRNHVLAESANEFGIPRFQIERNVQSLKLLPLWGLDGRTANHGLIDNLLESQVDAKMADTDEKRDIVEVFIPLLKLFVKGARSRSISKQDMDVYSTAVFDMFEFFQHKDYNKTWNSRSVAAAWVEAWLTQYDDPNIVNPTDYFEIQRPSLKDFRTALSIYSSYFFIFSVQTPTDCPRVFQSTHHGISSLFGVFLKHKRGVNFGIWDHAILWRECCLNLSPAQSTLPLAVQSMILSGIGLAMRLAYFHADVVLPCTSVFNPIWETELGADGGRLEHRKAFRRKIDPIVNGVSNMDAFQPVERVRTDKPTVVMLSNVQFIKDIKTAIMAADVIVNKYGFKDYQLFVYGARDREPGYDIDMTRLIESCNLAGHVVLKGFGKPQEALQDAWLFMNSSLSEGLPLAIAEAALAGVPIVATAVGATALVLTDPENPSVRYGEVVPPNDPTALARAQIAILAMAGPWAKYCGEVDARGSVLPHLVMPDNLSPSDVEWLARRMQEKAEDRRQLGMLGRQLVLRGFHGKRYLREHEQMYWVQWRLAQIRRSPKPRHGM</sequence>
<dbReference type="PANTHER" id="PTHR12526">
    <property type="entry name" value="GLYCOSYLTRANSFERASE"/>
    <property type="match status" value="1"/>
</dbReference>
<name>A0AAJ0FA68_9PEZI</name>
<evidence type="ECO:0000256" key="1">
    <source>
        <dbReference type="SAM" id="MobiDB-lite"/>
    </source>
</evidence>
<feature type="transmembrane region" description="Helical" evidence="2">
    <location>
        <begin position="927"/>
        <end position="952"/>
    </location>
</feature>
<dbReference type="PANTHER" id="PTHR12526:SF630">
    <property type="entry name" value="GLYCOSYLTRANSFERASE"/>
    <property type="match status" value="1"/>
</dbReference>
<feature type="transmembrane region" description="Helical" evidence="2">
    <location>
        <begin position="901"/>
        <end position="921"/>
    </location>
</feature>
<evidence type="ECO:0000313" key="5">
    <source>
        <dbReference type="Proteomes" id="UP001239445"/>
    </source>
</evidence>
<feature type="transmembrane region" description="Helical" evidence="2">
    <location>
        <begin position="1310"/>
        <end position="1330"/>
    </location>
</feature>
<keyword evidence="2" id="KW-0472">Membrane</keyword>
<feature type="transmembrane region" description="Helical" evidence="2">
    <location>
        <begin position="1147"/>
        <end position="1171"/>
    </location>
</feature>
<keyword evidence="5" id="KW-1185">Reference proteome</keyword>
<evidence type="ECO:0000256" key="2">
    <source>
        <dbReference type="SAM" id="Phobius"/>
    </source>
</evidence>
<dbReference type="InterPro" id="IPR022622">
    <property type="entry name" value="DUF3492"/>
</dbReference>
<dbReference type="Gene3D" id="3.40.50.2000">
    <property type="entry name" value="Glycogen Phosphorylase B"/>
    <property type="match status" value="1"/>
</dbReference>
<proteinExistence type="predicted"/>
<feature type="domain" description="DUF3492" evidence="3">
    <location>
        <begin position="2158"/>
        <end position="2449"/>
    </location>
</feature>
<feature type="transmembrane region" description="Helical" evidence="2">
    <location>
        <begin position="854"/>
        <end position="880"/>
    </location>
</feature>
<feature type="transmembrane region" description="Helical" evidence="2">
    <location>
        <begin position="964"/>
        <end position="982"/>
    </location>
</feature>
<gene>
    <name evidence="4" type="ORF">QBC47DRAFT_429327</name>
</gene>
<feature type="transmembrane region" description="Helical" evidence="2">
    <location>
        <begin position="821"/>
        <end position="842"/>
    </location>
</feature>
<keyword evidence="2" id="KW-0812">Transmembrane</keyword>
<organism evidence="4 5">
    <name type="scientific">Echria macrotheca</name>
    <dbReference type="NCBI Taxonomy" id="438768"/>
    <lineage>
        <taxon>Eukaryota</taxon>
        <taxon>Fungi</taxon>
        <taxon>Dikarya</taxon>
        <taxon>Ascomycota</taxon>
        <taxon>Pezizomycotina</taxon>
        <taxon>Sordariomycetes</taxon>
        <taxon>Sordariomycetidae</taxon>
        <taxon>Sordariales</taxon>
        <taxon>Schizotheciaceae</taxon>
        <taxon>Echria</taxon>
    </lineage>
</organism>
<feature type="transmembrane region" description="Helical" evidence="2">
    <location>
        <begin position="988"/>
        <end position="1005"/>
    </location>
</feature>
<dbReference type="Pfam" id="PF11997">
    <property type="entry name" value="DUF3492"/>
    <property type="match status" value="1"/>
</dbReference>
<dbReference type="EMBL" id="MU839836">
    <property type="protein sequence ID" value="KAK1753914.1"/>
    <property type="molecule type" value="Genomic_DNA"/>
</dbReference>
<feature type="region of interest" description="Disordered" evidence="1">
    <location>
        <begin position="80"/>
        <end position="105"/>
    </location>
</feature>
<feature type="transmembrane region" description="Helical" evidence="2">
    <location>
        <begin position="1248"/>
        <end position="1274"/>
    </location>
</feature>
<feature type="transmembrane region" description="Helical" evidence="2">
    <location>
        <begin position="1191"/>
        <end position="1212"/>
    </location>
</feature>
<protein>
    <recommendedName>
        <fullName evidence="3">DUF3492 domain-containing protein</fullName>
    </recommendedName>
</protein>
<keyword evidence="2" id="KW-1133">Transmembrane helix</keyword>